<keyword evidence="6" id="KW-0411">Iron-sulfur</keyword>
<dbReference type="GO" id="GO:0051539">
    <property type="term" value="F:4 iron, 4 sulfur cluster binding"/>
    <property type="evidence" value="ECO:0007669"/>
    <property type="project" value="UniProtKB-KW"/>
</dbReference>
<dbReference type="Pfam" id="PF13186">
    <property type="entry name" value="SPASM"/>
    <property type="match status" value="1"/>
</dbReference>
<dbReference type="InterPro" id="IPR034391">
    <property type="entry name" value="AdoMet-like_SPASM_containing"/>
</dbReference>
<dbReference type="Proteomes" id="UP000239494">
    <property type="component" value="Unassembled WGS sequence"/>
</dbReference>
<dbReference type="RefSeq" id="WP_106192432.1">
    <property type="nucleotide sequence ID" value="NZ_PVTF01000011.1"/>
</dbReference>
<proteinExistence type="predicted"/>
<sequence length="396" mass="44219">MTDNGARAENHDLNIVEFERRATVLTSMPRVLFIELTENCNLSCPMCRSAGPFQPSRNMSTELFDRVAEELFPTAEIVDLRGWGESTILKRFPEFVDKTLAHGCRIRLVTNLTVPNEQLWRKLVRSGALIAVSFDAGEPETFEILRKGAKFDVVMRNLRILADEARVSGVGTDNIHLNVVVQPAALAELTQIVRVAAELGIKVQLNPLTTGEDDPDNLVHHREELLAELTGMAEAARELDVDVQINAALDPLWAQDAHADKTCTHPWMYCYVNYRGQVGFCDHLIGAPAEQHLLGDLTTTKFDDIWNGSAYQRLRAEHALGRDGLSEQFEECKWCYHNRYVDFDETSYEPYQDHRVALTPALCGGFTPAPSVQVPSRHTLPLAVVPSGNGNSKETP</sequence>
<evidence type="ECO:0000313" key="9">
    <source>
        <dbReference type="Proteomes" id="UP000239494"/>
    </source>
</evidence>
<dbReference type="CDD" id="cd01335">
    <property type="entry name" value="Radical_SAM"/>
    <property type="match status" value="1"/>
</dbReference>
<dbReference type="CDD" id="cd21109">
    <property type="entry name" value="SPASM"/>
    <property type="match status" value="1"/>
</dbReference>
<keyword evidence="9" id="KW-1185">Reference proteome</keyword>
<evidence type="ECO:0000256" key="2">
    <source>
        <dbReference type="ARBA" id="ARBA00022485"/>
    </source>
</evidence>
<dbReference type="PROSITE" id="PS51918">
    <property type="entry name" value="RADICAL_SAM"/>
    <property type="match status" value="1"/>
</dbReference>
<keyword evidence="5" id="KW-0408">Iron</keyword>
<evidence type="ECO:0000256" key="5">
    <source>
        <dbReference type="ARBA" id="ARBA00023004"/>
    </source>
</evidence>
<accession>A0A2T0SU74</accession>
<dbReference type="SFLD" id="SFLDG01387">
    <property type="entry name" value="BtrN-like_SPASM_domain_contain"/>
    <property type="match status" value="1"/>
</dbReference>
<dbReference type="SFLD" id="SFLDG01067">
    <property type="entry name" value="SPASM/twitch_domain_containing"/>
    <property type="match status" value="1"/>
</dbReference>
<evidence type="ECO:0000256" key="1">
    <source>
        <dbReference type="ARBA" id="ARBA00001966"/>
    </source>
</evidence>
<name>A0A2T0SU74_9PSEU</name>
<dbReference type="InterPro" id="IPR007197">
    <property type="entry name" value="rSAM"/>
</dbReference>
<dbReference type="SUPFAM" id="SSF102114">
    <property type="entry name" value="Radical SAM enzymes"/>
    <property type="match status" value="1"/>
</dbReference>
<dbReference type="OrthoDB" id="9782387at2"/>
<dbReference type="AlphaFoldDB" id="A0A2T0SU74"/>
<dbReference type="InterPro" id="IPR023885">
    <property type="entry name" value="4Fe4S-binding_SPASM_dom"/>
</dbReference>
<organism evidence="8 9">
    <name type="scientific">Umezawaea tangerina</name>
    <dbReference type="NCBI Taxonomy" id="84725"/>
    <lineage>
        <taxon>Bacteria</taxon>
        <taxon>Bacillati</taxon>
        <taxon>Actinomycetota</taxon>
        <taxon>Actinomycetes</taxon>
        <taxon>Pseudonocardiales</taxon>
        <taxon>Pseudonocardiaceae</taxon>
        <taxon>Umezawaea</taxon>
    </lineage>
</organism>
<dbReference type="Gene3D" id="3.20.20.70">
    <property type="entry name" value="Aldolase class I"/>
    <property type="match status" value="1"/>
</dbReference>
<dbReference type="SFLD" id="SFLDS00029">
    <property type="entry name" value="Radical_SAM"/>
    <property type="match status" value="1"/>
</dbReference>
<keyword evidence="3" id="KW-0949">S-adenosyl-L-methionine</keyword>
<evidence type="ECO:0000256" key="4">
    <source>
        <dbReference type="ARBA" id="ARBA00022723"/>
    </source>
</evidence>
<evidence type="ECO:0000259" key="7">
    <source>
        <dbReference type="PROSITE" id="PS51918"/>
    </source>
</evidence>
<dbReference type="EMBL" id="PVTF01000011">
    <property type="protein sequence ID" value="PRY36948.1"/>
    <property type="molecule type" value="Genomic_DNA"/>
</dbReference>
<evidence type="ECO:0000313" key="8">
    <source>
        <dbReference type="EMBL" id="PRY36948.1"/>
    </source>
</evidence>
<feature type="domain" description="Radical SAM core" evidence="7">
    <location>
        <begin position="26"/>
        <end position="242"/>
    </location>
</feature>
<evidence type="ECO:0000256" key="3">
    <source>
        <dbReference type="ARBA" id="ARBA00022691"/>
    </source>
</evidence>
<evidence type="ECO:0000256" key="6">
    <source>
        <dbReference type="ARBA" id="ARBA00023014"/>
    </source>
</evidence>
<gene>
    <name evidence="8" type="ORF">CLV43_111320</name>
</gene>
<dbReference type="PROSITE" id="PS01305">
    <property type="entry name" value="MOAA_NIFB_PQQE"/>
    <property type="match status" value="1"/>
</dbReference>
<keyword evidence="4" id="KW-0479">Metal-binding</keyword>
<dbReference type="InterPro" id="IPR013785">
    <property type="entry name" value="Aldolase_TIM"/>
</dbReference>
<dbReference type="InterPro" id="IPR050377">
    <property type="entry name" value="Radical_SAM_PqqE_MftC-like"/>
</dbReference>
<keyword evidence="2" id="KW-0004">4Fe-4S</keyword>
<dbReference type="Pfam" id="PF04055">
    <property type="entry name" value="Radical_SAM"/>
    <property type="match status" value="1"/>
</dbReference>
<comment type="caution">
    <text evidence="8">The sequence shown here is derived from an EMBL/GenBank/DDBJ whole genome shotgun (WGS) entry which is preliminary data.</text>
</comment>
<comment type="cofactor">
    <cofactor evidence="1">
        <name>[4Fe-4S] cluster</name>
        <dbReference type="ChEBI" id="CHEBI:49883"/>
    </cofactor>
</comment>
<dbReference type="PANTHER" id="PTHR11228">
    <property type="entry name" value="RADICAL SAM DOMAIN PROTEIN"/>
    <property type="match status" value="1"/>
</dbReference>
<dbReference type="InterPro" id="IPR000385">
    <property type="entry name" value="MoaA_NifB_PqqE_Fe-S-bd_CS"/>
</dbReference>
<reference evidence="8 9" key="1">
    <citation type="submission" date="2018-03" db="EMBL/GenBank/DDBJ databases">
        <title>Genomic Encyclopedia of Archaeal and Bacterial Type Strains, Phase II (KMG-II): from individual species to whole genera.</title>
        <authorList>
            <person name="Goeker M."/>
        </authorList>
    </citation>
    <scope>NUCLEOTIDE SEQUENCE [LARGE SCALE GENOMIC DNA]</scope>
    <source>
        <strain evidence="8 9">DSM 44720</strain>
    </source>
</reference>
<dbReference type="GO" id="GO:0003824">
    <property type="term" value="F:catalytic activity"/>
    <property type="evidence" value="ECO:0007669"/>
    <property type="project" value="InterPro"/>
</dbReference>
<dbReference type="GO" id="GO:0046872">
    <property type="term" value="F:metal ion binding"/>
    <property type="evidence" value="ECO:0007669"/>
    <property type="project" value="UniProtKB-KW"/>
</dbReference>
<protein>
    <submittedName>
        <fullName evidence="8">Radical SAM protein with 4Fe4S-binding SPASM domain</fullName>
    </submittedName>
</protein>
<dbReference type="InterPro" id="IPR058240">
    <property type="entry name" value="rSAM_sf"/>
</dbReference>
<dbReference type="PANTHER" id="PTHR11228:SF34">
    <property type="entry name" value="TUNGSTEN-CONTAINING ALDEHYDE FERREDOXIN OXIDOREDUCTASE COFACTOR MODIFYING PROTEIN"/>
    <property type="match status" value="1"/>
</dbReference>